<dbReference type="NCBIfam" id="TIGR01509">
    <property type="entry name" value="HAD-SF-IA-v3"/>
    <property type="match status" value="1"/>
</dbReference>
<dbReference type="InterPro" id="IPR036412">
    <property type="entry name" value="HAD-like_sf"/>
</dbReference>
<dbReference type="GO" id="GO:0005975">
    <property type="term" value="P:carbohydrate metabolic process"/>
    <property type="evidence" value="ECO:0007669"/>
    <property type="project" value="InterPro"/>
</dbReference>
<feature type="binding site" evidence="3">
    <location>
        <begin position="10"/>
        <end position="12"/>
    </location>
    <ligand>
        <name>substrate</name>
    </ligand>
</feature>
<dbReference type="InterPro" id="IPR010972">
    <property type="entry name" value="Beta-PGM"/>
</dbReference>
<evidence type="ECO:0000256" key="5">
    <source>
        <dbReference type="PIRSR" id="PIRSR610972-4"/>
    </source>
</evidence>
<keyword evidence="4" id="KW-0479">Metal-binding</keyword>
<dbReference type="PANTHER" id="PTHR43481:SF4">
    <property type="entry name" value="GLYCEROL-1-PHOSPHATE PHOSPHOHYDROLASE 1-RELATED"/>
    <property type="match status" value="1"/>
</dbReference>
<evidence type="ECO:0000313" key="7">
    <source>
        <dbReference type="Proteomes" id="UP001084197"/>
    </source>
</evidence>
<feature type="site" description="Important for catalytic activity and assists the phosphoryl transfer reaction to Asp8 by balancing charge and orienting the reacting groups" evidence="5">
    <location>
        <position position="115"/>
    </location>
</feature>
<dbReference type="PANTHER" id="PTHR43481">
    <property type="entry name" value="FRUCTOSE-1-PHOSPHATE PHOSPHATASE"/>
    <property type="match status" value="1"/>
</dbReference>
<dbReference type="GO" id="GO:0050308">
    <property type="term" value="F:sugar-phosphatase activity"/>
    <property type="evidence" value="ECO:0007669"/>
    <property type="project" value="TreeGrafter"/>
</dbReference>
<comment type="similarity">
    <text evidence="1">Belongs to the HAD-like hydrolase superfamily. CbbY/CbbZ/Gph/YieH family.</text>
</comment>
<dbReference type="SFLD" id="SFLDS00003">
    <property type="entry name" value="Haloacid_Dehalogenase"/>
    <property type="match status" value="1"/>
</dbReference>
<dbReference type="Gene3D" id="3.40.50.1000">
    <property type="entry name" value="HAD superfamily/HAD-like"/>
    <property type="match status" value="1"/>
</dbReference>
<sequence>MPKPKAVLFDLDGVIVDTAKFHFQAWKELANELGFTFTEADNERLKGVSRMDSLNILLEIGQIELSELEKKHLATQKNKRYIELISTMDEKEILPGVQYFLNALKKGKIFFALGSASKNAPRILRAIGLYDQFDVIIDGNAVTKAKPSPEVFLLGARQLSVDTQDCVVFEDAQSGIEAGKRAGMKVVGVGDKNVLHGADDYIVSMKEMSIERMNSLFF</sequence>
<feature type="binding site" evidence="4">
    <location>
        <position position="171"/>
    </location>
    <ligand>
        <name>Mg(2+)</name>
        <dbReference type="ChEBI" id="CHEBI:18420"/>
    </ligand>
</feature>
<dbReference type="Gene3D" id="1.10.150.240">
    <property type="entry name" value="Putative phosphatase, domain 2"/>
    <property type="match status" value="1"/>
</dbReference>
<dbReference type="CDD" id="cd02598">
    <property type="entry name" value="HAD_BPGM"/>
    <property type="match status" value="1"/>
</dbReference>
<reference evidence="6" key="1">
    <citation type="submission" date="2022-11" db="EMBL/GenBank/DDBJ databases">
        <title>WGS of Natronobacillus azotifigens 24KS-1, an anaerobic diazotrophic haloalkaliphile from soda-rich habitats.</title>
        <authorList>
            <person name="Sorokin D.Y."/>
            <person name="Merkel A.Y."/>
        </authorList>
    </citation>
    <scope>NUCLEOTIDE SEQUENCE</scope>
    <source>
        <strain evidence="6">24KS-1</strain>
    </source>
</reference>
<dbReference type="Proteomes" id="UP001084197">
    <property type="component" value="Unassembled WGS sequence"/>
</dbReference>
<dbReference type="Pfam" id="PF00702">
    <property type="entry name" value="Hydrolase"/>
    <property type="match status" value="1"/>
</dbReference>
<dbReference type="EMBL" id="JAPRAT010000001">
    <property type="protein sequence ID" value="MCZ0701669.1"/>
    <property type="molecule type" value="Genomic_DNA"/>
</dbReference>
<dbReference type="RefSeq" id="WP_268778436.1">
    <property type="nucleotide sequence ID" value="NZ_JAPRAT010000001.1"/>
</dbReference>
<dbReference type="InterPro" id="IPR023214">
    <property type="entry name" value="HAD_sf"/>
</dbReference>
<feature type="active site" description="Proton donor/acceptor" evidence="2">
    <location>
        <position position="12"/>
    </location>
</feature>
<keyword evidence="7" id="KW-1185">Reference proteome</keyword>
<evidence type="ECO:0000256" key="1">
    <source>
        <dbReference type="ARBA" id="ARBA00006171"/>
    </source>
</evidence>
<feature type="binding site" evidence="3">
    <location>
        <begin position="115"/>
        <end position="119"/>
    </location>
    <ligand>
        <name>substrate</name>
    </ligand>
</feature>
<dbReference type="NCBIfam" id="TIGR02009">
    <property type="entry name" value="PGMB-YQAB-SF"/>
    <property type="match status" value="1"/>
</dbReference>
<evidence type="ECO:0000256" key="2">
    <source>
        <dbReference type="PIRSR" id="PIRSR610972-1"/>
    </source>
</evidence>
<feature type="binding site" evidence="4">
    <location>
        <position position="12"/>
    </location>
    <ligand>
        <name>Mg(2+)</name>
        <dbReference type="ChEBI" id="CHEBI:18420"/>
    </ligand>
</feature>
<dbReference type="InterPro" id="IPR023198">
    <property type="entry name" value="PGP-like_dom2"/>
</dbReference>
<feature type="binding site" evidence="3">
    <location>
        <position position="26"/>
    </location>
    <ligand>
        <name>substrate</name>
    </ligand>
</feature>
<feature type="active site" description="Proton donor/acceptor" evidence="2">
    <location>
        <position position="10"/>
    </location>
</feature>
<protein>
    <submittedName>
        <fullName evidence="6">Beta-phosphoglucomutase</fullName>
        <ecNumber evidence="6">5.4.2.6</ecNumber>
    </submittedName>
</protein>
<evidence type="ECO:0000256" key="4">
    <source>
        <dbReference type="PIRSR" id="PIRSR610972-3"/>
    </source>
</evidence>
<dbReference type="GO" id="GO:0008801">
    <property type="term" value="F:beta-phosphoglucomutase activity"/>
    <property type="evidence" value="ECO:0007669"/>
    <property type="project" value="UniProtKB-EC"/>
</dbReference>
<feature type="binding site" evidence="3">
    <location>
        <position position="53"/>
    </location>
    <ligand>
        <name>substrate</name>
    </ligand>
</feature>
<evidence type="ECO:0000313" key="6">
    <source>
        <dbReference type="EMBL" id="MCZ0701669.1"/>
    </source>
</evidence>
<keyword evidence="4" id="KW-0460">Magnesium</keyword>
<dbReference type="AlphaFoldDB" id="A0A9J6R7S0"/>
<gene>
    <name evidence="6" type="primary">pgmB</name>
    <name evidence="6" type="ORF">OWO01_00400</name>
</gene>
<feature type="site" description="Important for catalytic activity and assists the phosphoryl transfer reaction to Asp8 by balancing charge and orienting the reacting groups" evidence="5">
    <location>
        <position position="146"/>
    </location>
</feature>
<keyword evidence="6" id="KW-0413">Isomerase</keyword>
<feature type="binding site" evidence="3">
    <location>
        <begin position="45"/>
        <end position="50"/>
    </location>
    <ligand>
        <name>substrate</name>
    </ligand>
</feature>
<feature type="binding site" evidence="3">
    <location>
        <position position="146"/>
    </location>
    <ligand>
        <name>substrate</name>
    </ligand>
</feature>
<dbReference type="EC" id="5.4.2.6" evidence="6"/>
<comment type="cofactor">
    <cofactor evidence="4">
        <name>Mg(2+)</name>
        <dbReference type="ChEBI" id="CHEBI:18420"/>
    </cofactor>
    <text evidence="4">Binds 2 magnesium ions per subunit.</text>
</comment>
<accession>A0A9J6R7S0</accession>
<proteinExistence type="inferred from homology"/>
<feature type="binding site" evidence="4">
    <location>
        <position position="170"/>
    </location>
    <ligand>
        <name>Mg(2+)</name>
        <dbReference type="ChEBI" id="CHEBI:18420"/>
    </ligand>
</feature>
<feature type="binding site" evidence="4">
    <location>
        <position position="10"/>
    </location>
    <ligand>
        <name>Mg(2+)</name>
        <dbReference type="ChEBI" id="CHEBI:18420"/>
    </ligand>
</feature>
<dbReference type="SFLD" id="SFLDG01135">
    <property type="entry name" value="C1.5.6:_HAD__Beta-PGM__Phospha"/>
    <property type="match status" value="1"/>
</dbReference>
<dbReference type="NCBIfam" id="TIGR01990">
    <property type="entry name" value="bPGM"/>
    <property type="match status" value="1"/>
</dbReference>
<dbReference type="InterPro" id="IPR010976">
    <property type="entry name" value="B-phosphoglucomutase_hydrolase"/>
</dbReference>
<dbReference type="InterPro" id="IPR051806">
    <property type="entry name" value="HAD-like_SPP"/>
</dbReference>
<dbReference type="SFLD" id="SFLDG01129">
    <property type="entry name" value="C1.5:_HAD__Beta-PGM__Phosphata"/>
    <property type="match status" value="1"/>
</dbReference>
<feature type="binding site" evidence="3">
    <location>
        <position position="77"/>
    </location>
    <ligand>
        <name>substrate</name>
    </ligand>
</feature>
<dbReference type="SUPFAM" id="SSF56784">
    <property type="entry name" value="HAD-like"/>
    <property type="match status" value="1"/>
</dbReference>
<name>A0A9J6R7S0_9BACI</name>
<dbReference type="InterPro" id="IPR006439">
    <property type="entry name" value="HAD-SF_hydro_IA"/>
</dbReference>
<comment type="caution">
    <text evidence="6">The sequence shown here is derived from an EMBL/GenBank/DDBJ whole genome shotgun (WGS) entry which is preliminary data.</text>
</comment>
<dbReference type="GO" id="GO:0000287">
    <property type="term" value="F:magnesium ion binding"/>
    <property type="evidence" value="ECO:0007669"/>
    <property type="project" value="InterPro"/>
</dbReference>
<organism evidence="6 7">
    <name type="scientific">Natronobacillus azotifigens</name>
    <dbReference type="NCBI Taxonomy" id="472978"/>
    <lineage>
        <taxon>Bacteria</taxon>
        <taxon>Bacillati</taxon>
        <taxon>Bacillota</taxon>
        <taxon>Bacilli</taxon>
        <taxon>Bacillales</taxon>
        <taxon>Bacillaceae</taxon>
        <taxon>Natronobacillus</taxon>
    </lineage>
</organism>
<evidence type="ECO:0000256" key="3">
    <source>
        <dbReference type="PIRSR" id="PIRSR610972-2"/>
    </source>
</evidence>